<dbReference type="CDD" id="cd17324">
    <property type="entry name" value="MFS_NepI_like"/>
    <property type="match status" value="1"/>
</dbReference>
<name>A0A4R1XVT6_ACICA</name>
<dbReference type="EMBL" id="SLVJ01000004">
    <property type="protein sequence ID" value="TCM68694.1"/>
    <property type="molecule type" value="Genomic_DNA"/>
</dbReference>
<feature type="transmembrane region" description="Helical" evidence="6">
    <location>
        <begin position="86"/>
        <end position="104"/>
    </location>
</feature>
<dbReference type="OrthoDB" id="9812189at2"/>
<dbReference type="Pfam" id="PF07690">
    <property type="entry name" value="MFS_1"/>
    <property type="match status" value="1"/>
</dbReference>
<dbReference type="AlphaFoldDB" id="A0A4R1XVT6"/>
<dbReference type="GO" id="GO:0022857">
    <property type="term" value="F:transmembrane transporter activity"/>
    <property type="evidence" value="ECO:0007669"/>
    <property type="project" value="InterPro"/>
</dbReference>
<feature type="transmembrane region" description="Helical" evidence="6">
    <location>
        <begin position="283"/>
        <end position="302"/>
    </location>
</feature>
<feature type="transmembrane region" description="Helical" evidence="6">
    <location>
        <begin position="369"/>
        <end position="388"/>
    </location>
</feature>
<dbReference type="Proteomes" id="UP000294963">
    <property type="component" value="Unassembled WGS sequence"/>
</dbReference>
<evidence type="ECO:0000256" key="4">
    <source>
        <dbReference type="ARBA" id="ARBA00022989"/>
    </source>
</evidence>
<dbReference type="PROSITE" id="PS50850">
    <property type="entry name" value="MFS"/>
    <property type="match status" value="1"/>
</dbReference>
<feature type="transmembrane region" description="Helical" evidence="6">
    <location>
        <begin position="58"/>
        <end position="79"/>
    </location>
</feature>
<reference evidence="8 9" key="1">
    <citation type="submission" date="2019-03" db="EMBL/GenBank/DDBJ databases">
        <title>Genomic analyses of the natural microbiome of Caenorhabditis elegans.</title>
        <authorList>
            <person name="Samuel B."/>
        </authorList>
    </citation>
    <scope>NUCLEOTIDE SEQUENCE [LARGE SCALE GENOMIC DNA]</scope>
    <source>
        <strain evidence="8 9">JUb89</strain>
    </source>
</reference>
<comment type="subcellular location">
    <subcellularLocation>
        <location evidence="1">Cell membrane</location>
        <topology evidence="1">Multi-pass membrane protein</topology>
    </subcellularLocation>
</comment>
<evidence type="ECO:0000313" key="9">
    <source>
        <dbReference type="Proteomes" id="UP000294963"/>
    </source>
</evidence>
<evidence type="ECO:0000256" key="3">
    <source>
        <dbReference type="ARBA" id="ARBA00022692"/>
    </source>
</evidence>
<accession>A0A4R1XVT6</accession>
<feature type="domain" description="Major facilitator superfamily (MFS) profile" evidence="7">
    <location>
        <begin position="19"/>
        <end position="394"/>
    </location>
</feature>
<dbReference type="PANTHER" id="PTHR43124">
    <property type="entry name" value="PURINE EFFLUX PUMP PBUE"/>
    <property type="match status" value="1"/>
</dbReference>
<keyword evidence="3 6" id="KW-0812">Transmembrane</keyword>
<comment type="caution">
    <text evidence="8">The sequence shown here is derived from an EMBL/GenBank/DDBJ whole genome shotgun (WGS) entry which is preliminary data.</text>
</comment>
<keyword evidence="4 6" id="KW-1133">Transmembrane helix</keyword>
<keyword evidence="2" id="KW-1003">Cell membrane</keyword>
<protein>
    <submittedName>
        <fullName evidence="8">Putative MFS family arabinose efflux permease</fullName>
    </submittedName>
</protein>
<proteinExistence type="predicted"/>
<feature type="transmembrane region" description="Helical" evidence="6">
    <location>
        <begin position="215"/>
        <end position="238"/>
    </location>
</feature>
<feature type="transmembrane region" description="Helical" evidence="6">
    <location>
        <begin position="253"/>
        <end position="271"/>
    </location>
</feature>
<dbReference type="InterPro" id="IPR050189">
    <property type="entry name" value="MFS_Efflux_Transporters"/>
</dbReference>
<keyword evidence="9" id="KW-1185">Reference proteome</keyword>
<feature type="transmembrane region" description="Helical" evidence="6">
    <location>
        <begin position="342"/>
        <end position="363"/>
    </location>
</feature>
<evidence type="ECO:0000256" key="1">
    <source>
        <dbReference type="ARBA" id="ARBA00004651"/>
    </source>
</evidence>
<dbReference type="SUPFAM" id="SSF103473">
    <property type="entry name" value="MFS general substrate transporter"/>
    <property type="match status" value="1"/>
</dbReference>
<dbReference type="GO" id="GO:0005886">
    <property type="term" value="C:plasma membrane"/>
    <property type="evidence" value="ECO:0007669"/>
    <property type="project" value="UniProtKB-SubCell"/>
</dbReference>
<feature type="transmembrane region" description="Helical" evidence="6">
    <location>
        <begin position="308"/>
        <end position="330"/>
    </location>
</feature>
<dbReference type="Gene3D" id="1.20.1250.20">
    <property type="entry name" value="MFS general substrate transporter like domains"/>
    <property type="match status" value="1"/>
</dbReference>
<feature type="transmembrane region" description="Helical" evidence="6">
    <location>
        <begin position="143"/>
        <end position="166"/>
    </location>
</feature>
<gene>
    <name evidence="8" type="ORF">EC844_10470</name>
</gene>
<dbReference type="InterPro" id="IPR036259">
    <property type="entry name" value="MFS_trans_sf"/>
</dbReference>
<feature type="transmembrane region" description="Helical" evidence="6">
    <location>
        <begin position="110"/>
        <end position="131"/>
    </location>
</feature>
<sequence>MSLETHAEQQPTANFKAWLAVVAVALAIFAVVSAEMLPIGLLTPIAESMQQQVGHTSLIISTPSLVAAITAPCVVLVFNRINRRQLLLTFMLLLFGSTLVSAMANEFHWLLLARVLFGISMGGIWSLAGGLAVRLMPPERVGLATSIIFSGVAAASVLGVPIGVFLGDLFGWRMAFICVAALVAVVFLMLYWSLPSLAVKHANTWSSGLEVLKKPNIIVGLGLTLFIVTGHFTAYTFIRPLLQEVAHFSDQSIGALLLIFGIFGILGNFLLGYSIQKYLWQSLFGIAVFLTLPMALFVFIGGSQIMSITLLLLWGLAYGGVSVSLMTWMIRSAPQQIELASAFNIAVFNLSIGLGAFAGGVIYDGPGLLTNMIVASVLTAMAILLVYFNRKKQAQI</sequence>
<feature type="transmembrane region" description="Helical" evidence="6">
    <location>
        <begin position="172"/>
        <end position="194"/>
    </location>
</feature>
<dbReference type="InterPro" id="IPR020846">
    <property type="entry name" value="MFS_dom"/>
</dbReference>
<organism evidence="8 9">
    <name type="scientific">Acinetobacter calcoaceticus</name>
    <dbReference type="NCBI Taxonomy" id="471"/>
    <lineage>
        <taxon>Bacteria</taxon>
        <taxon>Pseudomonadati</taxon>
        <taxon>Pseudomonadota</taxon>
        <taxon>Gammaproteobacteria</taxon>
        <taxon>Moraxellales</taxon>
        <taxon>Moraxellaceae</taxon>
        <taxon>Acinetobacter</taxon>
        <taxon>Acinetobacter calcoaceticus/baumannii complex</taxon>
    </lineage>
</organism>
<dbReference type="InterPro" id="IPR011701">
    <property type="entry name" value="MFS"/>
</dbReference>
<evidence type="ECO:0000256" key="5">
    <source>
        <dbReference type="ARBA" id="ARBA00023136"/>
    </source>
</evidence>
<evidence type="ECO:0000256" key="2">
    <source>
        <dbReference type="ARBA" id="ARBA00022475"/>
    </source>
</evidence>
<evidence type="ECO:0000256" key="6">
    <source>
        <dbReference type="SAM" id="Phobius"/>
    </source>
</evidence>
<dbReference type="PANTHER" id="PTHR43124:SF3">
    <property type="entry name" value="CHLORAMPHENICOL EFFLUX PUMP RV0191"/>
    <property type="match status" value="1"/>
</dbReference>
<evidence type="ECO:0000259" key="7">
    <source>
        <dbReference type="PROSITE" id="PS50850"/>
    </source>
</evidence>
<keyword evidence="5 6" id="KW-0472">Membrane</keyword>
<evidence type="ECO:0000313" key="8">
    <source>
        <dbReference type="EMBL" id="TCM68694.1"/>
    </source>
</evidence>